<name>A0ABY9JG50_9ACTN</name>
<evidence type="ECO:0000313" key="3">
    <source>
        <dbReference type="Proteomes" id="UP001224433"/>
    </source>
</evidence>
<proteinExistence type="predicted"/>
<reference evidence="2 3" key="1">
    <citation type="submission" date="2023-03" db="EMBL/GenBank/DDBJ databases">
        <title>Isolation and description of six Streptomyces strains from soil environments, able to metabolize different microbial glucans.</title>
        <authorList>
            <person name="Widen T."/>
            <person name="Larsbrink J."/>
        </authorList>
    </citation>
    <scope>NUCLEOTIDE SEQUENCE [LARGE SCALE GENOMIC DNA]</scope>
    <source>
        <strain evidence="2 3">Alt3</strain>
    </source>
</reference>
<evidence type="ECO:0000256" key="1">
    <source>
        <dbReference type="SAM" id="MobiDB-lite"/>
    </source>
</evidence>
<keyword evidence="3" id="KW-1185">Reference proteome</keyword>
<accession>A0ABY9JG50</accession>
<gene>
    <name evidence="2" type="ORF">P8A20_25520</name>
</gene>
<dbReference type="RefSeq" id="WP_306104307.1">
    <property type="nucleotide sequence ID" value="NZ_CP120983.1"/>
</dbReference>
<organism evidence="2 3">
    <name type="scientific">Streptomyces glycanivorans</name>
    <dbReference type="NCBI Taxonomy" id="3033808"/>
    <lineage>
        <taxon>Bacteria</taxon>
        <taxon>Bacillati</taxon>
        <taxon>Actinomycetota</taxon>
        <taxon>Actinomycetes</taxon>
        <taxon>Kitasatosporales</taxon>
        <taxon>Streptomycetaceae</taxon>
        <taxon>Streptomyces</taxon>
    </lineage>
</organism>
<dbReference type="EMBL" id="CP120983">
    <property type="protein sequence ID" value="WLQ66725.1"/>
    <property type="molecule type" value="Genomic_DNA"/>
</dbReference>
<feature type="region of interest" description="Disordered" evidence="1">
    <location>
        <begin position="83"/>
        <end position="106"/>
    </location>
</feature>
<evidence type="ECO:0000313" key="2">
    <source>
        <dbReference type="EMBL" id="WLQ66725.1"/>
    </source>
</evidence>
<sequence>MTVPLRPLRIAAHAELASLVVMLANLATAHIPSVSSLTGPTHGCAYLFVVVATWRLDRASTGVRAVAFVPGVGGLLALRRLSRPVPSPAGEGTARPPEVSEAGAGP</sequence>
<dbReference type="Proteomes" id="UP001224433">
    <property type="component" value="Chromosome"/>
</dbReference>
<protein>
    <submittedName>
        <fullName evidence="2">DUF3817 domain-containing protein</fullName>
    </submittedName>
</protein>